<feature type="compositionally biased region" description="Basic residues" evidence="1">
    <location>
        <begin position="183"/>
        <end position="195"/>
    </location>
</feature>
<sequence>GAVAGSSRPRRPRGRGRAAAVGAAHRGRGATRMAWRSEWVQATADANVAAKERAIPVPLADKNWAQIQAGQAAGGRSKVARAKPPPSLDWLRGPLPPLHKDFYLRHPEPMLQCEEYSFGNLEKAHPVIGRRTEEEVEKFRQEHGICVLSMRGRPPPKPFPEDPSPRPRSPTSSSSSRTSSSPRARRRSPSRHRRGPAPSPERTSSQWRPLAAARRSRSCCPRWCTSWRSRRCRGARAPSPWSSSPRGSSPSRRCRWRGASASARRGTTRCARE</sequence>
<accession>A0ABN9S082</accession>
<evidence type="ECO:0000313" key="3">
    <source>
        <dbReference type="Proteomes" id="UP001189429"/>
    </source>
</evidence>
<proteinExistence type="predicted"/>
<protein>
    <submittedName>
        <fullName evidence="2">Uncharacterized protein</fullName>
    </submittedName>
</protein>
<gene>
    <name evidence="2" type="ORF">PCOR1329_LOCUS25302</name>
</gene>
<organism evidence="2 3">
    <name type="scientific">Prorocentrum cordatum</name>
    <dbReference type="NCBI Taxonomy" id="2364126"/>
    <lineage>
        <taxon>Eukaryota</taxon>
        <taxon>Sar</taxon>
        <taxon>Alveolata</taxon>
        <taxon>Dinophyceae</taxon>
        <taxon>Prorocentrales</taxon>
        <taxon>Prorocentraceae</taxon>
        <taxon>Prorocentrum</taxon>
    </lineage>
</organism>
<name>A0ABN9S082_9DINO</name>
<feature type="region of interest" description="Disordered" evidence="1">
    <location>
        <begin position="145"/>
        <end position="273"/>
    </location>
</feature>
<evidence type="ECO:0000313" key="2">
    <source>
        <dbReference type="EMBL" id="CAK0825070.1"/>
    </source>
</evidence>
<dbReference type="Proteomes" id="UP001189429">
    <property type="component" value="Unassembled WGS sequence"/>
</dbReference>
<reference evidence="2" key="1">
    <citation type="submission" date="2023-10" db="EMBL/GenBank/DDBJ databases">
        <authorList>
            <person name="Chen Y."/>
            <person name="Shah S."/>
            <person name="Dougan E. K."/>
            <person name="Thang M."/>
            <person name="Chan C."/>
        </authorList>
    </citation>
    <scope>NUCLEOTIDE SEQUENCE [LARGE SCALE GENOMIC DNA]</scope>
</reference>
<feature type="compositionally biased region" description="Low complexity" evidence="1">
    <location>
        <begin position="169"/>
        <end position="182"/>
    </location>
</feature>
<feature type="region of interest" description="Disordered" evidence="1">
    <location>
        <begin position="1"/>
        <end position="25"/>
    </location>
</feature>
<feature type="compositionally biased region" description="Low complexity" evidence="1">
    <location>
        <begin position="235"/>
        <end position="273"/>
    </location>
</feature>
<feature type="non-terminal residue" evidence="2">
    <location>
        <position position="1"/>
    </location>
</feature>
<feature type="non-terminal residue" evidence="2">
    <location>
        <position position="273"/>
    </location>
</feature>
<evidence type="ECO:0000256" key="1">
    <source>
        <dbReference type="SAM" id="MobiDB-lite"/>
    </source>
</evidence>
<dbReference type="EMBL" id="CAUYUJ010008832">
    <property type="protein sequence ID" value="CAK0825070.1"/>
    <property type="molecule type" value="Genomic_DNA"/>
</dbReference>
<feature type="compositionally biased region" description="Low complexity" evidence="1">
    <location>
        <begin position="207"/>
        <end position="227"/>
    </location>
</feature>
<comment type="caution">
    <text evidence="2">The sequence shown here is derived from an EMBL/GenBank/DDBJ whole genome shotgun (WGS) entry which is preliminary data.</text>
</comment>
<keyword evidence="3" id="KW-1185">Reference proteome</keyword>